<feature type="domain" description="Ig-like" evidence="5">
    <location>
        <begin position="655"/>
        <end position="753"/>
    </location>
</feature>
<dbReference type="GeneTree" id="ENSGT00940000157057"/>
<dbReference type="GO" id="GO:0005198">
    <property type="term" value="F:structural molecule activity"/>
    <property type="evidence" value="ECO:0007669"/>
    <property type="project" value="UniProtKB-ARBA"/>
</dbReference>
<dbReference type="FunFam" id="2.60.40.10:FF:000069">
    <property type="entry name" value="Alpha-protein kinase 3"/>
    <property type="match status" value="1"/>
</dbReference>
<feature type="domain" description="Fibronectin type-III" evidence="6">
    <location>
        <begin position="368"/>
        <end position="461"/>
    </location>
</feature>
<evidence type="ECO:0000313" key="8">
    <source>
        <dbReference type="Proteomes" id="UP000265000"/>
    </source>
</evidence>
<organism evidence="7 8">
    <name type="scientific">Fundulus heteroclitus</name>
    <name type="common">Killifish</name>
    <name type="synonym">Mummichog</name>
    <dbReference type="NCBI Taxonomy" id="8078"/>
    <lineage>
        <taxon>Eukaryota</taxon>
        <taxon>Metazoa</taxon>
        <taxon>Chordata</taxon>
        <taxon>Craniata</taxon>
        <taxon>Vertebrata</taxon>
        <taxon>Euteleostomi</taxon>
        <taxon>Actinopterygii</taxon>
        <taxon>Neopterygii</taxon>
        <taxon>Teleostei</taxon>
        <taxon>Neoteleostei</taxon>
        <taxon>Acanthomorphata</taxon>
        <taxon>Ovalentaria</taxon>
        <taxon>Atherinomorphae</taxon>
        <taxon>Cyprinodontiformes</taxon>
        <taxon>Fundulidae</taxon>
        <taxon>Fundulus</taxon>
    </lineage>
</organism>
<proteinExistence type="predicted"/>
<dbReference type="SMART" id="SM00060">
    <property type="entry name" value="FN3"/>
    <property type="match status" value="4"/>
</dbReference>
<evidence type="ECO:0000256" key="1">
    <source>
        <dbReference type="ARBA" id="ARBA00022737"/>
    </source>
</evidence>
<feature type="domain" description="Fibronectin type-III" evidence="6">
    <location>
        <begin position="467"/>
        <end position="566"/>
    </location>
</feature>
<dbReference type="Gene3D" id="2.60.40.10">
    <property type="entry name" value="Immunoglobulins"/>
    <property type="match status" value="10"/>
</dbReference>
<keyword evidence="2" id="KW-0514">Muscle protein</keyword>
<feature type="domain" description="Ig-like" evidence="5">
    <location>
        <begin position="885"/>
        <end position="971"/>
    </location>
</feature>
<dbReference type="SUPFAM" id="SSF49265">
    <property type="entry name" value="Fibronectin type III"/>
    <property type="match status" value="2"/>
</dbReference>
<dbReference type="InterPro" id="IPR003961">
    <property type="entry name" value="FN3_dom"/>
</dbReference>
<evidence type="ECO:0000256" key="3">
    <source>
        <dbReference type="ARBA" id="ARBA00023319"/>
    </source>
</evidence>
<sequence>MSTKNRLASRKWYDLLNHFHLLNDKVKTKMGEKYVREEPMIRGPQFLVRLRSHTVFENTPIKLFCTVEGFPMPVVKWYKDGVILNLSAGRYLVEAKGGSHSLVIPRCTTEDTAQFTAVAGNIHGQASSQAYVFVSLHMLSFFHFLPAAMLPKIHYTKINITFVEKFGPVFATEGESATLSATMTLNPNLANLQPEAQWYRDDTRLFDSKWVKIETGRGHTTLTLPNLFKDDEGLYTLRMVTKGGTAEHSAFVSVADGPPPVPSAPGAPMDIKIHDANRDYVIVSWKPPNTTTEGPIIGYFVDKCEVGTENWTQCNDHPIKICKYPVSGLFEGHSYYFRVRAVNSRGISKPSRMSDPIATLELKGVPSAPGQVIATRETDTSVLIQWAPPKEPNNLIGYYIDQCVKGSKDWTSANHKPHKNTKFVVSGLKTGETYVFRVQAINELGLSEESQESAPLTVRAALTTPSAPYDIALLNCDGRSMVLNWKKPLQAGGAAIKEYYVDKRRSGTSMWREIHIPPVKERLYKVEGLTEGAVYQFHVYAANLAGLGPASKHSDDFKCEAWTMPEPGPAYDLKFCEVRDNSLVVEWQKPIYAGSDPITGYHVEYAKNGTSDWKTANEKAVSHRFLKVTGLEVGTCYVFRVCAVNAAGVGMASMPSDPVIAKAVEGSQEVSCTVDEKSGDIVLSFESCQMNASSQFIWKKDYKEITDFSKGVVIKTEGSQSKLIFKNPEKEDAGTYSVSVTSTNGVSSSYTISTEELEKMMALSYDIRHPIIPLKSELAYKILERGRMRFWLQAEEISSKVTYKFFANNKELSGPNKMGHDVSTGIIEFIMDHFTEENEGTFTCQITDGGGKAQSSLVLIGDAFKAALAEADFQRREYIRVKEGPHFSEFLSLQVGDDCSVTLVCKVANLKKESEFHWYKDDTEIIPDVKPDLSSGVCKLPIKEFSMKTTGVYKATISDDRGKDMSQIDVSGKGMEILVLHLSNVSSAAELAIKCTATGIQLQCHMKYYTSEMNISWYHSRFIDSQIIEPMEKDKGAYSIVITNSENSHKRTMDLSGDDRGKVVGGLPDVVTIMEKKTLSLTCTVCGDPKPQVSWLKNGAEVEPDDQQDVISFFALLTSDMKQVHMIIGGDVVNQTTFKGFPATAASRRADPTHTTPYFCSESH</sequence>
<keyword evidence="1" id="KW-0677">Repeat</keyword>
<dbReference type="PROSITE" id="PS50853">
    <property type="entry name" value="FN3"/>
    <property type="match status" value="4"/>
</dbReference>
<dbReference type="InterPro" id="IPR013783">
    <property type="entry name" value="Ig-like_fold"/>
</dbReference>
<evidence type="ECO:0000256" key="4">
    <source>
        <dbReference type="SAM" id="MobiDB-lite"/>
    </source>
</evidence>
<dbReference type="InterPro" id="IPR013098">
    <property type="entry name" value="Ig_I-set"/>
</dbReference>
<dbReference type="GO" id="GO:0045214">
    <property type="term" value="P:sarcomere organization"/>
    <property type="evidence" value="ECO:0007669"/>
    <property type="project" value="TreeGrafter"/>
</dbReference>
<dbReference type="FunFam" id="2.60.40.10:FF:000192">
    <property type="entry name" value="Myomesin 1"/>
    <property type="match status" value="1"/>
</dbReference>
<reference evidence="7" key="1">
    <citation type="submission" date="2025-08" db="UniProtKB">
        <authorList>
            <consortium name="Ensembl"/>
        </authorList>
    </citation>
    <scope>IDENTIFICATION</scope>
</reference>
<dbReference type="FunFam" id="2.60.40.10:FF:000134">
    <property type="entry name" value="Myomesin 1"/>
    <property type="match status" value="1"/>
</dbReference>
<keyword evidence="8" id="KW-1185">Reference proteome</keyword>
<dbReference type="CDD" id="cd00096">
    <property type="entry name" value="Ig"/>
    <property type="match status" value="1"/>
</dbReference>
<evidence type="ECO:0000313" key="7">
    <source>
        <dbReference type="Ensembl" id="ENSFHEP00000017781.1"/>
    </source>
</evidence>
<name>A0A3Q2PVM0_FUNHE</name>
<dbReference type="Pfam" id="PF07679">
    <property type="entry name" value="I-set"/>
    <property type="match status" value="3"/>
</dbReference>
<dbReference type="InterPro" id="IPR003598">
    <property type="entry name" value="Ig_sub2"/>
</dbReference>
<evidence type="ECO:0000256" key="2">
    <source>
        <dbReference type="ARBA" id="ARBA00023179"/>
    </source>
</evidence>
<protein>
    <submittedName>
        <fullName evidence="7">Myomesin 2</fullName>
    </submittedName>
</protein>
<dbReference type="Proteomes" id="UP000265000">
    <property type="component" value="Unplaced"/>
</dbReference>
<keyword evidence="3" id="KW-0393">Immunoglobulin domain</keyword>
<accession>A0A3Q2PVM0</accession>
<dbReference type="FunFam" id="2.60.40.10:FF:000179">
    <property type="entry name" value="Myomesin 2"/>
    <property type="match status" value="1"/>
</dbReference>
<feature type="domain" description="Ig-like" evidence="5">
    <location>
        <begin position="1075"/>
        <end position="1164"/>
    </location>
</feature>
<feature type="region of interest" description="Disordered" evidence="4">
    <location>
        <begin position="1145"/>
        <end position="1164"/>
    </location>
</feature>
<dbReference type="SUPFAM" id="SSF48726">
    <property type="entry name" value="Immunoglobulin"/>
    <property type="match status" value="5"/>
</dbReference>
<dbReference type="FunFam" id="2.60.40.10:FF:000029">
    <property type="entry name" value="Myomesin 1"/>
    <property type="match status" value="2"/>
</dbReference>
<dbReference type="CDD" id="cd00063">
    <property type="entry name" value="FN3"/>
    <property type="match status" value="4"/>
</dbReference>
<dbReference type="Pfam" id="PF00047">
    <property type="entry name" value="ig"/>
    <property type="match status" value="1"/>
</dbReference>
<dbReference type="FunFam" id="2.60.40.10:FF:000197">
    <property type="entry name" value="Myomesin 1"/>
    <property type="match status" value="1"/>
</dbReference>
<dbReference type="PANTHER" id="PTHR13817">
    <property type="entry name" value="TITIN"/>
    <property type="match status" value="1"/>
</dbReference>
<dbReference type="InterPro" id="IPR036116">
    <property type="entry name" value="FN3_sf"/>
</dbReference>
<dbReference type="FunFam" id="2.60.40.10:FF:000222">
    <property type="entry name" value="Myomesin 1"/>
    <property type="match status" value="1"/>
</dbReference>
<feature type="domain" description="Fibronectin type-III" evidence="6">
    <location>
        <begin position="267"/>
        <end position="362"/>
    </location>
</feature>
<dbReference type="InterPro" id="IPR050964">
    <property type="entry name" value="Striated_Muscle_Regulatory"/>
</dbReference>
<dbReference type="InterPro" id="IPR013151">
    <property type="entry name" value="Immunoglobulin_dom"/>
</dbReference>
<feature type="domain" description="Fibronectin type-III" evidence="6">
    <location>
        <begin position="569"/>
        <end position="666"/>
    </location>
</feature>
<dbReference type="AlphaFoldDB" id="A0A3Q2PVM0"/>
<dbReference type="Ensembl" id="ENSFHET00000034121.1">
    <property type="protein sequence ID" value="ENSFHEP00000017781.1"/>
    <property type="gene ID" value="ENSFHEG00000020245.1"/>
</dbReference>
<evidence type="ECO:0000259" key="6">
    <source>
        <dbReference type="PROSITE" id="PS50853"/>
    </source>
</evidence>
<dbReference type="PANTHER" id="PTHR13817:SF182">
    <property type="entry name" value="MYOMESIN-2"/>
    <property type="match status" value="1"/>
</dbReference>
<dbReference type="GO" id="GO:0031430">
    <property type="term" value="C:M band"/>
    <property type="evidence" value="ECO:0007669"/>
    <property type="project" value="TreeGrafter"/>
</dbReference>
<reference evidence="7" key="2">
    <citation type="submission" date="2025-09" db="UniProtKB">
        <authorList>
            <consortium name="Ensembl"/>
        </authorList>
    </citation>
    <scope>IDENTIFICATION</scope>
</reference>
<dbReference type="Pfam" id="PF00041">
    <property type="entry name" value="fn3"/>
    <property type="match status" value="4"/>
</dbReference>
<dbReference type="PRINTS" id="PR00014">
    <property type="entry name" value="FNTYPEIII"/>
</dbReference>
<dbReference type="InterPro" id="IPR003599">
    <property type="entry name" value="Ig_sub"/>
</dbReference>
<feature type="domain" description="Ig-like" evidence="5">
    <location>
        <begin position="151"/>
        <end position="253"/>
    </location>
</feature>
<dbReference type="PROSITE" id="PS50835">
    <property type="entry name" value="IG_LIKE"/>
    <property type="match status" value="5"/>
</dbReference>
<feature type="domain" description="Ig-like" evidence="5">
    <location>
        <begin position="44"/>
        <end position="135"/>
    </location>
</feature>
<dbReference type="InterPro" id="IPR007110">
    <property type="entry name" value="Ig-like_dom"/>
</dbReference>
<dbReference type="FunFam" id="2.60.40.10:FF:000670">
    <property type="entry name" value="Myomesin 2"/>
    <property type="match status" value="1"/>
</dbReference>
<evidence type="ECO:0000259" key="5">
    <source>
        <dbReference type="PROSITE" id="PS50835"/>
    </source>
</evidence>
<dbReference type="SMART" id="SM00408">
    <property type="entry name" value="IGc2"/>
    <property type="match status" value="3"/>
</dbReference>
<dbReference type="InterPro" id="IPR036179">
    <property type="entry name" value="Ig-like_dom_sf"/>
</dbReference>
<dbReference type="SMART" id="SM00409">
    <property type="entry name" value="IG"/>
    <property type="match status" value="4"/>
</dbReference>